<gene>
    <name evidence="2" type="ORF">BaRGS_00006379</name>
</gene>
<accession>A0ABD0LTN5</accession>
<reference evidence="2 3" key="1">
    <citation type="journal article" date="2023" name="Sci. Data">
        <title>Genome assembly of the Korean intertidal mud-creeper Batillaria attramentaria.</title>
        <authorList>
            <person name="Patra A.K."/>
            <person name="Ho P.T."/>
            <person name="Jun S."/>
            <person name="Lee S.J."/>
            <person name="Kim Y."/>
            <person name="Won Y.J."/>
        </authorList>
    </citation>
    <scope>NUCLEOTIDE SEQUENCE [LARGE SCALE GENOMIC DNA]</scope>
    <source>
        <strain evidence="2">Wonlab-2016</strain>
    </source>
</reference>
<comment type="caution">
    <text evidence="2">The sequence shown here is derived from an EMBL/GenBank/DDBJ whole genome shotgun (WGS) entry which is preliminary data.</text>
</comment>
<proteinExistence type="predicted"/>
<name>A0ABD0LTN5_9CAEN</name>
<keyword evidence="3" id="KW-1185">Reference proteome</keyword>
<dbReference type="Proteomes" id="UP001519460">
    <property type="component" value="Unassembled WGS sequence"/>
</dbReference>
<dbReference type="EMBL" id="JACVVK020000026">
    <property type="protein sequence ID" value="KAK7502426.1"/>
    <property type="molecule type" value="Genomic_DNA"/>
</dbReference>
<organism evidence="2 3">
    <name type="scientific">Batillaria attramentaria</name>
    <dbReference type="NCBI Taxonomy" id="370345"/>
    <lineage>
        <taxon>Eukaryota</taxon>
        <taxon>Metazoa</taxon>
        <taxon>Spiralia</taxon>
        <taxon>Lophotrochozoa</taxon>
        <taxon>Mollusca</taxon>
        <taxon>Gastropoda</taxon>
        <taxon>Caenogastropoda</taxon>
        <taxon>Sorbeoconcha</taxon>
        <taxon>Cerithioidea</taxon>
        <taxon>Batillariidae</taxon>
        <taxon>Batillaria</taxon>
    </lineage>
</organism>
<feature type="compositionally biased region" description="Pro residues" evidence="1">
    <location>
        <begin position="1"/>
        <end position="10"/>
    </location>
</feature>
<protein>
    <submittedName>
        <fullName evidence="2">Uncharacterized protein</fullName>
    </submittedName>
</protein>
<feature type="region of interest" description="Disordered" evidence="1">
    <location>
        <begin position="1"/>
        <end position="23"/>
    </location>
</feature>
<evidence type="ECO:0000313" key="2">
    <source>
        <dbReference type="EMBL" id="KAK7502426.1"/>
    </source>
</evidence>
<sequence>MSSEGPPPPIHSKADTSSPENSFLQHFEPSSIKVEWQLKPWPFLSASVSKPSDRLSLARSFPQSQFLIAAGDGEIGPGLPCSVTTGVDLAYLTLILSGWCTGTTGVDLAYLTLILSGWCTGTTGVDLTYLTLILSGWCTGTTGVDLTYLTLILSGWCTGTTGVDLTYLTLILSGWCTGTTGVDLAYLTLILSGWCSGTYRMSRCTKPALQRLAATDTSRSEYRVTWQLVVLPDSVLVA</sequence>
<evidence type="ECO:0000256" key="1">
    <source>
        <dbReference type="SAM" id="MobiDB-lite"/>
    </source>
</evidence>
<dbReference type="AlphaFoldDB" id="A0ABD0LTN5"/>
<evidence type="ECO:0000313" key="3">
    <source>
        <dbReference type="Proteomes" id="UP001519460"/>
    </source>
</evidence>